<reference evidence="2 3" key="1">
    <citation type="submission" date="2016-10" db="EMBL/GenBank/DDBJ databases">
        <authorList>
            <person name="de Groot N.N."/>
        </authorList>
    </citation>
    <scope>NUCLEOTIDE SEQUENCE [LARGE SCALE GENOMIC DNA]</scope>
    <source>
        <strain evidence="2 3">DSM 25383</strain>
    </source>
</reference>
<evidence type="ECO:0000313" key="3">
    <source>
        <dbReference type="Proteomes" id="UP000183253"/>
    </source>
</evidence>
<keyword evidence="3" id="KW-1185">Reference proteome</keyword>
<organism evidence="2 3">
    <name type="scientific">Alistipes timonensis JC136</name>
    <dbReference type="NCBI Taxonomy" id="1033731"/>
    <lineage>
        <taxon>Bacteria</taxon>
        <taxon>Pseudomonadati</taxon>
        <taxon>Bacteroidota</taxon>
        <taxon>Bacteroidia</taxon>
        <taxon>Bacteroidales</taxon>
        <taxon>Rikenellaceae</taxon>
        <taxon>Alistipes</taxon>
    </lineage>
</organism>
<dbReference type="Proteomes" id="UP000183253">
    <property type="component" value="Unassembled WGS sequence"/>
</dbReference>
<dbReference type="AlphaFoldDB" id="A0A1H4AR73"/>
<gene>
    <name evidence="2" type="ORF">SAMN05444145_10393</name>
</gene>
<feature type="region of interest" description="Disordered" evidence="1">
    <location>
        <begin position="26"/>
        <end position="49"/>
    </location>
</feature>
<dbReference type="STRING" id="1033731.SAMN05444145_10393"/>
<evidence type="ECO:0000313" key="2">
    <source>
        <dbReference type="EMBL" id="SEA38212.1"/>
    </source>
</evidence>
<dbReference type="EMBL" id="FNRI01000003">
    <property type="protein sequence ID" value="SEA38212.1"/>
    <property type="molecule type" value="Genomic_DNA"/>
</dbReference>
<accession>A0A1H4AR73</accession>
<name>A0A1H4AR73_9BACT</name>
<dbReference type="RefSeq" id="WP_176791122.1">
    <property type="nucleotide sequence ID" value="NZ_CAEG01000010.1"/>
</dbReference>
<sequence>MKKHLIYEAPDLYVMSVCVEKGFAASSDIEPGTGGGELGDNSRSFDDFE</sequence>
<protein>
    <submittedName>
        <fullName evidence="2">Uncharacterized protein</fullName>
    </submittedName>
</protein>
<proteinExistence type="predicted"/>
<evidence type="ECO:0000256" key="1">
    <source>
        <dbReference type="SAM" id="MobiDB-lite"/>
    </source>
</evidence>